<dbReference type="InterPro" id="IPR058365">
    <property type="entry name" value="DUF8052"/>
</dbReference>
<dbReference type="AlphaFoldDB" id="F5L6P6"/>
<protein>
    <recommendedName>
        <fullName evidence="1">DUF8052 domain-containing protein</fullName>
    </recommendedName>
</protein>
<gene>
    <name evidence="2" type="ORF">CathTA2_1496</name>
</gene>
<evidence type="ECO:0000313" key="3">
    <source>
        <dbReference type="Proteomes" id="UP000010716"/>
    </source>
</evidence>
<evidence type="ECO:0000259" key="1">
    <source>
        <dbReference type="Pfam" id="PF26226"/>
    </source>
</evidence>
<comment type="caution">
    <text evidence="2">The sequence shown here is derived from an EMBL/GenBank/DDBJ whole genome shotgun (WGS) entry which is preliminary data.</text>
</comment>
<dbReference type="Pfam" id="PF26226">
    <property type="entry name" value="DUF8052"/>
    <property type="match status" value="1"/>
</dbReference>
<reference evidence="2 3" key="1">
    <citation type="journal article" date="2011" name="J. Bacteriol.">
        <title>Draft genome sequence of the thermoalkaliphilic Caldalkalibacillus thermarum strain TA2.A1.</title>
        <authorList>
            <person name="Kalamorz F."/>
            <person name="Keis S."/>
            <person name="McMillan D.G."/>
            <person name="Olsson K."/>
            <person name="Stanton J.A."/>
            <person name="Stockwell P."/>
            <person name="Black M.A."/>
            <person name="Klingeman D.M."/>
            <person name="Land M.L."/>
            <person name="Han C.S."/>
            <person name="Martin S.L."/>
            <person name="Becher S.A."/>
            <person name="Peddie C.J."/>
            <person name="Morgan H.W."/>
            <person name="Matthies D."/>
            <person name="Preiss L."/>
            <person name="Meier T."/>
            <person name="Brown S.D."/>
            <person name="Cook G.M."/>
        </authorList>
    </citation>
    <scope>NUCLEOTIDE SEQUENCE [LARGE SCALE GENOMIC DNA]</scope>
    <source>
        <strain evidence="2 3">TA2.A1</strain>
    </source>
</reference>
<dbReference type="EMBL" id="AFCE01000130">
    <property type="protein sequence ID" value="EGL82997.1"/>
    <property type="molecule type" value="Genomic_DNA"/>
</dbReference>
<evidence type="ECO:0000313" key="2">
    <source>
        <dbReference type="EMBL" id="EGL82997.1"/>
    </source>
</evidence>
<dbReference type="Proteomes" id="UP000010716">
    <property type="component" value="Unassembled WGS sequence"/>
</dbReference>
<feature type="domain" description="DUF8052" evidence="1">
    <location>
        <begin position="17"/>
        <end position="176"/>
    </location>
</feature>
<proteinExistence type="predicted"/>
<dbReference type="eggNOG" id="ENOG5031P5G">
    <property type="taxonomic scope" value="Bacteria"/>
</dbReference>
<organism evidence="2 3">
    <name type="scientific">Caldalkalibacillus thermarum (strain TA2.A1)</name>
    <dbReference type="NCBI Taxonomy" id="986075"/>
    <lineage>
        <taxon>Bacteria</taxon>
        <taxon>Bacillati</taxon>
        <taxon>Bacillota</taxon>
        <taxon>Bacilli</taxon>
        <taxon>Bacillales</taxon>
        <taxon>Bacillaceae</taxon>
        <taxon>Caldalkalibacillus</taxon>
    </lineage>
</organism>
<sequence>MTGEEGMKLIMTQQKSSEHYIQKLANRFVHFFDVYREERLGQIPLAFMALYKRRDERYLMTKSIKIWAVENQQCVFVAQPHIPLGKGFLDKFKEELLKSVKQFVPQHREHMSTIFLGVIVTDQPVADELLREVRRFRKLRFIKYGWHGWAEIYLAIVDLAEKKVHIHPKGEPFVEPLQKQLEEEVVNR</sequence>
<name>F5L6P6_CALTT</name>
<accession>F5L6P6</accession>